<dbReference type="RefSeq" id="WP_146831544.1">
    <property type="nucleotide sequence ID" value="NZ_CP042476.1"/>
</dbReference>
<evidence type="ECO:0000313" key="2">
    <source>
        <dbReference type="Proteomes" id="UP000321954"/>
    </source>
</evidence>
<accession>A0A5B8YJ32</accession>
<protein>
    <submittedName>
        <fullName evidence="1">Uncharacterized protein</fullName>
    </submittedName>
</protein>
<sequence length="148" mass="16828">MKNLLYALGFILAGSLYGQDTLISKVEQNTTLETNQVATDQFILREATLFTFNNEELHFTPGENEILITRNQNGKETPYATLRQTTDDGFFIMTSPISDDVSYGRFDKDGNFRTFRYNSEQDEFIEEVYTIGKPVSSGSQIGLKINKQ</sequence>
<evidence type="ECO:0000313" key="1">
    <source>
        <dbReference type="EMBL" id="QED37078.1"/>
    </source>
</evidence>
<dbReference type="AlphaFoldDB" id="A0A5B8YJ32"/>
<keyword evidence="2" id="KW-1185">Reference proteome</keyword>
<dbReference type="Proteomes" id="UP000321954">
    <property type="component" value="Chromosome"/>
</dbReference>
<dbReference type="KEGG" id="anp:FK178_04850"/>
<reference evidence="1 2" key="1">
    <citation type="submission" date="2019-08" db="EMBL/GenBank/DDBJ databases">
        <title>Antarcticibacterium arcticum sp. nov., a bacterium isolated from marine sediment of the Canadian Beaufort Sea.</title>
        <authorList>
            <person name="Lee Y.M."/>
            <person name="Baek K."/>
            <person name="Lee D.-H."/>
            <person name="Shin S.C."/>
            <person name="Jin Y.K."/>
            <person name="Park Y."/>
        </authorList>
    </citation>
    <scope>NUCLEOTIDE SEQUENCE [LARGE SCALE GENOMIC DNA]</scope>
    <source>
        <strain evidence="1 2">PAMC 28998</strain>
    </source>
</reference>
<name>A0A5B8YJ32_9FLAO</name>
<dbReference type="OrthoDB" id="1452587at2"/>
<gene>
    <name evidence="1" type="ORF">FK178_04850</name>
</gene>
<organism evidence="1 2">
    <name type="scientific">Antarcticibacterium arcticum</name>
    <dbReference type="NCBI Taxonomy" id="2585771"/>
    <lineage>
        <taxon>Bacteria</taxon>
        <taxon>Pseudomonadati</taxon>
        <taxon>Bacteroidota</taxon>
        <taxon>Flavobacteriia</taxon>
        <taxon>Flavobacteriales</taxon>
        <taxon>Flavobacteriaceae</taxon>
        <taxon>Antarcticibacterium</taxon>
    </lineage>
</organism>
<dbReference type="EMBL" id="CP042476">
    <property type="protein sequence ID" value="QED37078.1"/>
    <property type="molecule type" value="Genomic_DNA"/>
</dbReference>
<proteinExistence type="predicted"/>